<evidence type="ECO:0000256" key="1">
    <source>
        <dbReference type="SAM" id="Phobius"/>
    </source>
</evidence>
<keyword evidence="1" id="KW-1133">Transmembrane helix</keyword>
<feature type="transmembrane region" description="Helical" evidence="1">
    <location>
        <begin position="37"/>
        <end position="57"/>
    </location>
</feature>
<proteinExistence type="predicted"/>
<name>A0ABY1K1B6_9BACL</name>
<evidence type="ECO:0000313" key="2">
    <source>
        <dbReference type="EMBL" id="SIR11816.1"/>
    </source>
</evidence>
<keyword evidence="1" id="KW-0812">Transmembrane</keyword>
<gene>
    <name evidence="2" type="ORF">SAMN05421578_107119</name>
</gene>
<feature type="transmembrane region" description="Helical" evidence="1">
    <location>
        <begin position="14"/>
        <end position="31"/>
    </location>
</feature>
<dbReference type="Proteomes" id="UP000186666">
    <property type="component" value="Unassembled WGS sequence"/>
</dbReference>
<sequence>MSNQSKRIVSKREGVLRLSLFIILLPLIYTVQGYSWAVILISLAALYSLISGVFRLIGKE</sequence>
<reference evidence="2 3" key="1">
    <citation type="submission" date="2017-01" db="EMBL/GenBank/DDBJ databases">
        <authorList>
            <person name="Varghese N."/>
            <person name="Submissions S."/>
        </authorList>
    </citation>
    <scope>NUCLEOTIDE SEQUENCE [LARGE SCALE GENOMIC DNA]</scope>
    <source>
        <strain evidence="2 3">ATCC 23464</strain>
    </source>
</reference>
<evidence type="ECO:0008006" key="4">
    <source>
        <dbReference type="Google" id="ProtNLM"/>
    </source>
</evidence>
<keyword evidence="1" id="KW-0472">Membrane</keyword>
<comment type="caution">
    <text evidence="2">The sequence shown here is derived from an EMBL/GenBank/DDBJ whole genome shotgun (WGS) entry which is preliminary data.</text>
</comment>
<accession>A0ABY1K1B6</accession>
<protein>
    <recommendedName>
        <fullName evidence="4">Phosphatidate cytidylyltransferase</fullName>
    </recommendedName>
</protein>
<dbReference type="EMBL" id="FTNK01000007">
    <property type="protein sequence ID" value="SIR11816.1"/>
    <property type="molecule type" value="Genomic_DNA"/>
</dbReference>
<keyword evidence="3" id="KW-1185">Reference proteome</keyword>
<organism evidence="2 3">
    <name type="scientific">Paenibacillus macquariensis</name>
    <dbReference type="NCBI Taxonomy" id="948756"/>
    <lineage>
        <taxon>Bacteria</taxon>
        <taxon>Bacillati</taxon>
        <taxon>Bacillota</taxon>
        <taxon>Bacilli</taxon>
        <taxon>Bacillales</taxon>
        <taxon>Paenibacillaceae</taxon>
        <taxon>Paenibacillus</taxon>
    </lineage>
</organism>
<dbReference type="RefSeq" id="WP_068587771.1">
    <property type="nucleotide sequence ID" value="NZ_FTNK01000007.1"/>
</dbReference>
<evidence type="ECO:0000313" key="3">
    <source>
        <dbReference type="Proteomes" id="UP000186666"/>
    </source>
</evidence>